<protein>
    <submittedName>
        <fullName evidence="1">Uncharacterized protein</fullName>
    </submittedName>
</protein>
<gene>
    <name evidence="1" type="ORF">E1283_03075</name>
</gene>
<comment type="caution">
    <text evidence="1">The sequence shown here is derived from an EMBL/GenBank/DDBJ whole genome shotgun (WGS) entry which is preliminary data.</text>
</comment>
<dbReference type="OrthoDB" id="4279612at2"/>
<organism evidence="1 2">
    <name type="scientific">Streptomyces hainanensis</name>
    <dbReference type="NCBI Taxonomy" id="402648"/>
    <lineage>
        <taxon>Bacteria</taxon>
        <taxon>Bacillati</taxon>
        <taxon>Actinomycetota</taxon>
        <taxon>Actinomycetes</taxon>
        <taxon>Kitasatosporales</taxon>
        <taxon>Streptomycetaceae</taxon>
        <taxon>Streptomyces</taxon>
    </lineage>
</organism>
<evidence type="ECO:0000313" key="1">
    <source>
        <dbReference type="EMBL" id="TDC79275.1"/>
    </source>
</evidence>
<keyword evidence="2" id="KW-1185">Reference proteome</keyword>
<dbReference type="EMBL" id="SMKI01000019">
    <property type="protein sequence ID" value="TDC79275.1"/>
    <property type="molecule type" value="Genomic_DNA"/>
</dbReference>
<name>A0A4V2Y470_9ACTN</name>
<dbReference type="RefSeq" id="WP_132816285.1">
    <property type="nucleotide sequence ID" value="NZ_SMKI01000019.1"/>
</dbReference>
<evidence type="ECO:0000313" key="2">
    <source>
        <dbReference type="Proteomes" id="UP000295345"/>
    </source>
</evidence>
<accession>A0A4V2Y470</accession>
<proteinExistence type="predicted"/>
<reference evidence="1 2" key="1">
    <citation type="submission" date="2019-03" db="EMBL/GenBank/DDBJ databases">
        <title>Draft genome sequences of novel Actinobacteria.</title>
        <authorList>
            <person name="Sahin N."/>
            <person name="Ay H."/>
            <person name="Saygin H."/>
        </authorList>
    </citation>
    <scope>NUCLEOTIDE SEQUENCE [LARGE SCALE GENOMIC DNA]</scope>
    <source>
        <strain evidence="1 2">DSM 41900</strain>
    </source>
</reference>
<dbReference type="Proteomes" id="UP000295345">
    <property type="component" value="Unassembled WGS sequence"/>
</dbReference>
<sequence>MIGENELEPVASPYRPDWVPRVGTTLRMVGVVFDAVRIVGEQGPAVADVLGERTGHRAGPIVFQAIGEPRTYFLVPPGSVRRYRWSFPAEAFCRSDERYSYVGVPSLQGDRRTWPLLWRSRPTEAAPFVDVNLLNTLIGSGPLAG</sequence>
<dbReference type="AlphaFoldDB" id="A0A4V2Y470"/>